<keyword evidence="3" id="KW-1185">Reference proteome</keyword>
<proteinExistence type="predicted"/>
<evidence type="ECO:0000313" key="3">
    <source>
        <dbReference type="Proteomes" id="UP000198462"/>
    </source>
</evidence>
<accession>A0A219B8P3</accession>
<dbReference type="AlphaFoldDB" id="A0A219B8P3"/>
<evidence type="ECO:0000259" key="1">
    <source>
        <dbReference type="Pfam" id="PF00685"/>
    </source>
</evidence>
<protein>
    <recommendedName>
        <fullName evidence="1">Sulfotransferase domain-containing protein</fullName>
    </recommendedName>
</protein>
<dbReference type="Proteomes" id="UP000198462">
    <property type="component" value="Unassembled WGS sequence"/>
</dbReference>
<dbReference type="OrthoDB" id="4964299at2"/>
<evidence type="ECO:0000313" key="2">
    <source>
        <dbReference type="EMBL" id="OWV34534.1"/>
    </source>
</evidence>
<comment type="caution">
    <text evidence="2">The sequence shown here is derived from an EMBL/GenBank/DDBJ whole genome shotgun (WGS) entry which is preliminary data.</text>
</comment>
<dbReference type="GO" id="GO:0008146">
    <property type="term" value="F:sulfotransferase activity"/>
    <property type="evidence" value="ECO:0007669"/>
    <property type="project" value="InterPro"/>
</dbReference>
<dbReference type="InterPro" id="IPR027417">
    <property type="entry name" value="P-loop_NTPase"/>
</dbReference>
<dbReference type="SUPFAM" id="SSF52540">
    <property type="entry name" value="P-loop containing nucleoside triphosphate hydrolases"/>
    <property type="match status" value="1"/>
</dbReference>
<dbReference type="RefSeq" id="WP_088713234.1">
    <property type="nucleotide sequence ID" value="NZ_NFZT01000001.1"/>
</dbReference>
<reference evidence="3" key="1">
    <citation type="submission" date="2017-05" db="EMBL/GenBank/DDBJ databases">
        <authorList>
            <person name="Lin X."/>
        </authorList>
    </citation>
    <scope>NUCLEOTIDE SEQUENCE [LARGE SCALE GENOMIC DNA]</scope>
    <source>
        <strain evidence="3">JLT2012</strain>
    </source>
</reference>
<gene>
    <name evidence="2" type="ORF">B5C34_14420</name>
</gene>
<sequence length="262" mass="30580">MPDPRLALFVHHKCGTVLLQNVFRDIGESRGWYYRNRRSFSRGFPSKAGITMFSHSLWEPAARPSPMRGVHVVRDPRDVLVSGYQYHLRTKEPWCSSTDFTGSSPTAIPYIIRHRSDDFLEAYRADLAGQSYQARLNELDRRGGLIFEMDHFARWTFEAMEAWDYERDDVLEVTFEELMSNFDDTFARIFTFMGFEGRLFEEAMETARTQDLSRKSEAEIEKMGHVTSKTTSRWRDILDEGLLDEFRSRFGDLPERLGYPAA</sequence>
<name>A0A219B8P3_9SPHN</name>
<dbReference type="Gene3D" id="3.40.50.300">
    <property type="entry name" value="P-loop containing nucleotide triphosphate hydrolases"/>
    <property type="match status" value="1"/>
</dbReference>
<dbReference type="InterPro" id="IPR000863">
    <property type="entry name" value="Sulfotransferase_dom"/>
</dbReference>
<feature type="domain" description="Sulfotransferase" evidence="1">
    <location>
        <begin position="65"/>
        <end position="251"/>
    </location>
</feature>
<organism evidence="2 3">
    <name type="scientific">Pacificimonas flava</name>
    <dbReference type="NCBI Taxonomy" id="1234595"/>
    <lineage>
        <taxon>Bacteria</taxon>
        <taxon>Pseudomonadati</taxon>
        <taxon>Pseudomonadota</taxon>
        <taxon>Alphaproteobacteria</taxon>
        <taxon>Sphingomonadales</taxon>
        <taxon>Sphingosinicellaceae</taxon>
        <taxon>Pacificimonas</taxon>
    </lineage>
</organism>
<dbReference type="Pfam" id="PF00685">
    <property type="entry name" value="Sulfotransfer_1"/>
    <property type="match status" value="1"/>
</dbReference>
<dbReference type="EMBL" id="NFZT01000001">
    <property type="protein sequence ID" value="OWV34534.1"/>
    <property type="molecule type" value="Genomic_DNA"/>
</dbReference>